<name>A0ABW5SAG3_9FLAO</name>
<dbReference type="InterPro" id="IPR025324">
    <property type="entry name" value="DUF4230"/>
</dbReference>
<proteinExistence type="predicted"/>
<reference evidence="2" key="1">
    <citation type="journal article" date="2019" name="Int. J. Syst. Evol. Microbiol.">
        <title>The Global Catalogue of Microorganisms (GCM) 10K type strain sequencing project: providing services to taxonomists for standard genome sequencing and annotation.</title>
        <authorList>
            <consortium name="The Broad Institute Genomics Platform"/>
            <consortium name="The Broad Institute Genome Sequencing Center for Infectious Disease"/>
            <person name="Wu L."/>
            <person name="Ma J."/>
        </authorList>
    </citation>
    <scope>NUCLEOTIDE SEQUENCE [LARGE SCALE GENOMIC DNA]</scope>
    <source>
        <strain evidence="2">KCTC 42255</strain>
    </source>
</reference>
<dbReference type="Proteomes" id="UP001597357">
    <property type="component" value="Unassembled WGS sequence"/>
</dbReference>
<protein>
    <submittedName>
        <fullName evidence="1">DUF4230 domain-containing protein</fullName>
    </submittedName>
</protein>
<keyword evidence="2" id="KW-1185">Reference proteome</keyword>
<dbReference type="Pfam" id="PF14014">
    <property type="entry name" value="DUF4230"/>
    <property type="match status" value="1"/>
</dbReference>
<gene>
    <name evidence="1" type="ORF">ACFSQ0_00940</name>
</gene>
<sequence>MRKFIFGFLFSGILLLGFWYFKTQKDQKLELLQTSQLLEKQIKNVTKLIVTEGNYAQIYTYESSKDVFLGIEARKKALVAVNAKATVSYDLNQLSYEVNPRTQVLRITRIPEPELSIYPDFDYYDISADYLNKFEAKDYNTIKKRITRKLQNEIEASSLMSNADERLINELQKIFVLTQSLGWTLEYYKQPVQSAKELEILF</sequence>
<dbReference type="EMBL" id="JBHULZ010000004">
    <property type="protein sequence ID" value="MFD2696549.1"/>
    <property type="molecule type" value="Genomic_DNA"/>
</dbReference>
<evidence type="ECO:0000313" key="1">
    <source>
        <dbReference type="EMBL" id="MFD2696549.1"/>
    </source>
</evidence>
<organism evidence="1 2">
    <name type="scientific">Mesonia sediminis</name>
    <dbReference type="NCBI Taxonomy" id="1703946"/>
    <lineage>
        <taxon>Bacteria</taxon>
        <taxon>Pseudomonadati</taxon>
        <taxon>Bacteroidota</taxon>
        <taxon>Flavobacteriia</taxon>
        <taxon>Flavobacteriales</taxon>
        <taxon>Flavobacteriaceae</taxon>
        <taxon>Mesonia</taxon>
    </lineage>
</organism>
<accession>A0ABW5SAG3</accession>
<dbReference type="RefSeq" id="WP_379042835.1">
    <property type="nucleotide sequence ID" value="NZ_JBHULZ010000004.1"/>
</dbReference>
<evidence type="ECO:0000313" key="2">
    <source>
        <dbReference type="Proteomes" id="UP001597357"/>
    </source>
</evidence>
<comment type="caution">
    <text evidence="1">The sequence shown here is derived from an EMBL/GenBank/DDBJ whole genome shotgun (WGS) entry which is preliminary data.</text>
</comment>